<dbReference type="GO" id="GO:0005744">
    <property type="term" value="C:TIM23 mitochondrial import inner membrane translocase complex"/>
    <property type="evidence" value="ECO:0007669"/>
    <property type="project" value="TreeGrafter"/>
</dbReference>
<dbReference type="GeneID" id="7200841"/>
<feature type="transmembrane region" description="Helical" evidence="5">
    <location>
        <begin position="141"/>
        <end position="161"/>
    </location>
</feature>
<evidence type="ECO:0000256" key="5">
    <source>
        <dbReference type="SAM" id="Phobius"/>
    </source>
</evidence>
<reference evidence="6 7" key="1">
    <citation type="journal article" date="2008" name="Nature">
        <title>The Phaeodactylum genome reveals the evolutionary history of diatom genomes.</title>
        <authorList>
            <person name="Bowler C."/>
            <person name="Allen A.E."/>
            <person name="Badger J.H."/>
            <person name="Grimwood J."/>
            <person name="Jabbari K."/>
            <person name="Kuo A."/>
            <person name="Maheswari U."/>
            <person name="Martens C."/>
            <person name="Maumus F."/>
            <person name="Otillar R.P."/>
            <person name="Rayko E."/>
            <person name="Salamov A."/>
            <person name="Vandepoele K."/>
            <person name="Beszteri B."/>
            <person name="Gruber A."/>
            <person name="Heijde M."/>
            <person name="Katinka M."/>
            <person name="Mock T."/>
            <person name="Valentin K."/>
            <person name="Verret F."/>
            <person name="Berges J.A."/>
            <person name="Brownlee C."/>
            <person name="Cadoret J.P."/>
            <person name="Chiovitti A."/>
            <person name="Choi C.J."/>
            <person name="Coesel S."/>
            <person name="De Martino A."/>
            <person name="Detter J.C."/>
            <person name="Durkin C."/>
            <person name="Falciatore A."/>
            <person name="Fournet J."/>
            <person name="Haruta M."/>
            <person name="Huysman M.J."/>
            <person name="Jenkins B.D."/>
            <person name="Jiroutova K."/>
            <person name="Jorgensen R.E."/>
            <person name="Joubert Y."/>
            <person name="Kaplan A."/>
            <person name="Kroger N."/>
            <person name="Kroth P.G."/>
            <person name="La Roche J."/>
            <person name="Lindquist E."/>
            <person name="Lommer M."/>
            <person name="Martin-Jezequel V."/>
            <person name="Lopez P.J."/>
            <person name="Lucas S."/>
            <person name="Mangogna M."/>
            <person name="McGinnis K."/>
            <person name="Medlin L.K."/>
            <person name="Montsant A."/>
            <person name="Oudot-Le Secq M.P."/>
            <person name="Napoli C."/>
            <person name="Obornik M."/>
            <person name="Parker M.S."/>
            <person name="Petit J.L."/>
            <person name="Porcel B.M."/>
            <person name="Poulsen N."/>
            <person name="Robison M."/>
            <person name="Rychlewski L."/>
            <person name="Rynearson T.A."/>
            <person name="Schmutz J."/>
            <person name="Shapiro H."/>
            <person name="Siaut M."/>
            <person name="Stanley M."/>
            <person name="Sussman M.R."/>
            <person name="Taylor A.R."/>
            <person name="Vardi A."/>
            <person name="von Dassow P."/>
            <person name="Vyverman W."/>
            <person name="Willis A."/>
            <person name="Wyrwicz L.S."/>
            <person name="Rokhsar D.S."/>
            <person name="Weissenbach J."/>
            <person name="Armbrust E.V."/>
            <person name="Green B.R."/>
            <person name="Van de Peer Y."/>
            <person name="Grigoriev I.V."/>
        </authorList>
    </citation>
    <scope>NUCLEOTIDE SEQUENCE [LARGE SCALE GENOMIC DNA]</scope>
    <source>
        <strain evidence="6 7">CCAP 1055/1</strain>
    </source>
</reference>
<comment type="subcellular location">
    <subcellularLocation>
        <location evidence="1">Membrane</location>
        <topology evidence="1">Multi-pass membrane protein</topology>
    </subcellularLocation>
</comment>
<dbReference type="PANTHER" id="PTHR15371:SF0">
    <property type="entry name" value="SD19278P"/>
    <property type="match status" value="1"/>
</dbReference>
<evidence type="ECO:0000256" key="1">
    <source>
        <dbReference type="ARBA" id="ARBA00004141"/>
    </source>
</evidence>
<dbReference type="KEGG" id="pti:PHATRDRAFT_35810"/>
<dbReference type="eggNOG" id="KOG3324">
    <property type="taxonomic scope" value="Eukaryota"/>
</dbReference>
<evidence type="ECO:0000313" key="7">
    <source>
        <dbReference type="Proteomes" id="UP000000759"/>
    </source>
</evidence>
<dbReference type="Proteomes" id="UP000000759">
    <property type="component" value="Chromosome 8"/>
</dbReference>
<keyword evidence="4 5" id="KW-0472">Membrane</keyword>
<dbReference type="EMBL" id="CM000611">
    <property type="protein sequence ID" value="EEC48508.1"/>
    <property type="molecule type" value="Genomic_DNA"/>
</dbReference>
<dbReference type="OMA" id="HWGEKLT"/>
<dbReference type="Pfam" id="PF02466">
    <property type="entry name" value="Tim17"/>
    <property type="match status" value="1"/>
</dbReference>
<reference evidence="7" key="2">
    <citation type="submission" date="2008-08" db="EMBL/GenBank/DDBJ databases">
        <authorList>
            <consortium name="Diatom Consortium"/>
            <person name="Grigoriev I."/>
            <person name="Grimwood J."/>
            <person name="Kuo A."/>
            <person name="Otillar R.P."/>
            <person name="Salamov A."/>
            <person name="Detter J.C."/>
            <person name="Lindquist E."/>
            <person name="Shapiro H."/>
            <person name="Lucas S."/>
            <person name="Glavina del Rio T."/>
            <person name="Pitluck S."/>
            <person name="Rokhsar D."/>
            <person name="Bowler C."/>
        </authorList>
    </citation>
    <scope>GENOME REANNOTATION</scope>
    <source>
        <strain evidence="7">CCAP 1055/1</strain>
    </source>
</reference>
<dbReference type="AlphaFoldDB" id="B7FZB5"/>
<feature type="transmembrane region" description="Helical" evidence="5">
    <location>
        <begin position="103"/>
        <end position="121"/>
    </location>
</feature>
<accession>B7FZB5</accession>
<evidence type="ECO:0000256" key="2">
    <source>
        <dbReference type="ARBA" id="ARBA00022692"/>
    </source>
</evidence>
<keyword evidence="7" id="KW-1185">Reference proteome</keyword>
<dbReference type="GO" id="GO:0030150">
    <property type="term" value="P:protein import into mitochondrial matrix"/>
    <property type="evidence" value="ECO:0007669"/>
    <property type="project" value="TreeGrafter"/>
</dbReference>
<evidence type="ECO:0000256" key="4">
    <source>
        <dbReference type="ARBA" id="ARBA00023136"/>
    </source>
</evidence>
<dbReference type="OrthoDB" id="159299at2759"/>
<sequence>MNSTGNGEENDTGAPLPDFRTSGIQLHTVAPALGVIGKNTPDYLDYDTKGRGIIVTMFANAGMSYVLGTTFGGVYGVRQGLVATPSNRFRVKLNSVLNHSGRYGSRAGNTLGVFAVLYSLYEGLADHYDLEETLGVRDISPAAASFVSPAFGAVMAGATYYGPSGPRVAALAGALGFGSVAVTYAAYTVLGIPYGSRGYLFL</sequence>
<evidence type="ECO:0008006" key="8">
    <source>
        <dbReference type="Google" id="ProtNLM"/>
    </source>
</evidence>
<gene>
    <name evidence="6" type="ORF">PHATRDRAFT_35810</name>
</gene>
<dbReference type="InterPro" id="IPR045238">
    <property type="entry name" value="Tim23-like"/>
</dbReference>
<organism evidence="6 7">
    <name type="scientific">Phaeodactylum tricornutum (strain CCAP 1055/1)</name>
    <dbReference type="NCBI Taxonomy" id="556484"/>
    <lineage>
        <taxon>Eukaryota</taxon>
        <taxon>Sar</taxon>
        <taxon>Stramenopiles</taxon>
        <taxon>Ochrophyta</taxon>
        <taxon>Bacillariophyta</taxon>
        <taxon>Bacillariophyceae</taxon>
        <taxon>Bacillariophycidae</taxon>
        <taxon>Naviculales</taxon>
        <taxon>Phaeodactylaceae</taxon>
        <taxon>Phaeodactylum</taxon>
    </lineage>
</organism>
<dbReference type="HOGENOM" id="CLU_1357002_0_0_1"/>
<dbReference type="STRING" id="556484.B7FZB5"/>
<dbReference type="InParanoid" id="B7FZB5"/>
<protein>
    <recommendedName>
        <fullName evidence="8">Mitochondrial import inner membrane translocase subunit Tim23</fullName>
    </recommendedName>
</protein>
<evidence type="ECO:0000313" key="6">
    <source>
        <dbReference type="EMBL" id="EEC48508.1"/>
    </source>
</evidence>
<keyword evidence="2 5" id="KW-0812">Transmembrane</keyword>
<dbReference type="GO" id="GO:0008320">
    <property type="term" value="F:protein transmembrane transporter activity"/>
    <property type="evidence" value="ECO:0007669"/>
    <property type="project" value="TreeGrafter"/>
</dbReference>
<proteinExistence type="predicted"/>
<feature type="transmembrane region" description="Helical" evidence="5">
    <location>
        <begin position="168"/>
        <end position="192"/>
    </location>
</feature>
<name>B7FZB5_PHATC</name>
<keyword evidence="3 5" id="KW-1133">Transmembrane helix</keyword>
<dbReference type="PANTHER" id="PTHR15371">
    <property type="entry name" value="TIM23"/>
    <property type="match status" value="1"/>
</dbReference>
<dbReference type="RefSeq" id="XP_002180317.1">
    <property type="nucleotide sequence ID" value="XM_002180281.1"/>
</dbReference>
<evidence type="ECO:0000256" key="3">
    <source>
        <dbReference type="ARBA" id="ARBA00022989"/>
    </source>
</evidence>
<dbReference type="PaxDb" id="2850-Phatr35810"/>